<dbReference type="Proteomes" id="UP000732380">
    <property type="component" value="Unassembled WGS sequence"/>
</dbReference>
<evidence type="ECO:0000313" key="3">
    <source>
        <dbReference type="Proteomes" id="UP000732380"/>
    </source>
</evidence>
<proteinExistence type="predicted"/>
<feature type="chain" id="PRO_5040445702" evidence="1">
    <location>
        <begin position="22"/>
        <end position="89"/>
    </location>
</feature>
<keyword evidence="1" id="KW-0732">Signal</keyword>
<sequence length="89" mass="9555">MLKNTSVFIAALAAFGTVVQGQPQRTCKAGLDYCGAALANMGYHFLNGGLQVDDKQLWHCNPGNEMRLRFGCPKGCIGAGIGKSDYCRK</sequence>
<dbReference type="AlphaFoldDB" id="A0A9P7Q0C5"/>
<feature type="signal peptide" evidence="1">
    <location>
        <begin position="1"/>
        <end position="21"/>
    </location>
</feature>
<evidence type="ECO:0000313" key="2">
    <source>
        <dbReference type="EMBL" id="KAG6116217.1"/>
    </source>
</evidence>
<protein>
    <submittedName>
        <fullName evidence="2">Uncharacterized protein</fullName>
    </submittedName>
</protein>
<dbReference type="EMBL" id="SRQM01000185">
    <property type="protein sequence ID" value="KAG6116217.1"/>
    <property type="molecule type" value="Genomic_DNA"/>
</dbReference>
<comment type="caution">
    <text evidence="2">The sequence shown here is derived from an EMBL/GenBank/DDBJ whole genome shotgun (WGS) entry which is preliminary data.</text>
</comment>
<gene>
    <name evidence="2" type="ORF">E4U13_002023</name>
</gene>
<accession>A0A9P7Q0C5</accession>
<reference evidence="2 3" key="1">
    <citation type="journal article" date="2020" name="bioRxiv">
        <title>Whole genome comparisons of ergot fungi reveals the divergence and evolution of species within the genus Claviceps are the result of varying mechanisms driving genome evolution and host range expansion.</title>
        <authorList>
            <person name="Wyka S.A."/>
            <person name="Mondo S.J."/>
            <person name="Liu M."/>
            <person name="Dettman J."/>
            <person name="Nalam V."/>
            <person name="Broders K.D."/>
        </authorList>
    </citation>
    <scope>NUCLEOTIDE SEQUENCE [LARGE SCALE GENOMIC DNA]</scope>
    <source>
        <strain evidence="2 3">LM576</strain>
    </source>
</reference>
<keyword evidence="3" id="KW-1185">Reference proteome</keyword>
<evidence type="ECO:0000256" key="1">
    <source>
        <dbReference type="SAM" id="SignalP"/>
    </source>
</evidence>
<name>A0A9P7Q0C5_9HYPO</name>
<organism evidence="2 3">
    <name type="scientific">Claviceps humidiphila</name>
    <dbReference type="NCBI Taxonomy" id="1294629"/>
    <lineage>
        <taxon>Eukaryota</taxon>
        <taxon>Fungi</taxon>
        <taxon>Dikarya</taxon>
        <taxon>Ascomycota</taxon>
        <taxon>Pezizomycotina</taxon>
        <taxon>Sordariomycetes</taxon>
        <taxon>Hypocreomycetidae</taxon>
        <taxon>Hypocreales</taxon>
        <taxon>Clavicipitaceae</taxon>
        <taxon>Claviceps</taxon>
    </lineage>
</organism>